<dbReference type="InterPro" id="IPR052158">
    <property type="entry name" value="INH-QAR"/>
</dbReference>
<gene>
    <name evidence="2" type="ORF">SELMODRAFT_270751</name>
</gene>
<dbReference type="InterPro" id="IPR002818">
    <property type="entry name" value="DJ-1/PfpI"/>
</dbReference>
<dbReference type="eggNOG" id="ENOG502SBBG">
    <property type="taxonomic scope" value="Eukaryota"/>
</dbReference>
<name>D8RD66_SELML</name>
<dbReference type="PANTHER" id="PTHR43130:SF2">
    <property type="entry name" value="DJ-1_PFPI DOMAIN-CONTAINING PROTEIN"/>
    <property type="match status" value="1"/>
</dbReference>
<reference evidence="2 3" key="1">
    <citation type="journal article" date="2011" name="Science">
        <title>The Selaginella genome identifies genetic changes associated with the evolution of vascular plants.</title>
        <authorList>
            <person name="Banks J.A."/>
            <person name="Nishiyama T."/>
            <person name="Hasebe M."/>
            <person name="Bowman J.L."/>
            <person name="Gribskov M."/>
            <person name="dePamphilis C."/>
            <person name="Albert V.A."/>
            <person name="Aono N."/>
            <person name="Aoyama T."/>
            <person name="Ambrose B.A."/>
            <person name="Ashton N.W."/>
            <person name="Axtell M.J."/>
            <person name="Barker E."/>
            <person name="Barker M.S."/>
            <person name="Bennetzen J.L."/>
            <person name="Bonawitz N.D."/>
            <person name="Chapple C."/>
            <person name="Cheng C."/>
            <person name="Correa L.G."/>
            <person name="Dacre M."/>
            <person name="DeBarry J."/>
            <person name="Dreyer I."/>
            <person name="Elias M."/>
            <person name="Engstrom E.M."/>
            <person name="Estelle M."/>
            <person name="Feng L."/>
            <person name="Finet C."/>
            <person name="Floyd S.K."/>
            <person name="Frommer W.B."/>
            <person name="Fujita T."/>
            <person name="Gramzow L."/>
            <person name="Gutensohn M."/>
            <person name="Harholt J."/>
            <person name="Hattori M."/>
            <person name="Heyl A."/>
            <person name="Hirai T."/>
            <person name="Hiwatashi Y."/>
            <person name="Ishikawa M."/>
            <person name="Iwata M."/>
            <person name="Karol K.G."/>
            <person name="Koehler B."/>
            <person name="Kolukisaoglu U."/>
            <person name="Kubo M."/>
            <person name="Kurata T."/>
            <person name="Lalonde S."/>
            <person name="Li K."/>
            <person name="Li Y."/>
            <person name="Litt A."/>
            <person name="Lyons E."/>
            <person name="Manning G."/>
            <person name="Maruyama T."/>
            <person name="Michael T.P."/>
            <person name="Mikami K."/>
            <person name="Miyazaki S."/>
            <person name="Morinaga S."/>
            <person name="Murata T."/>
            <person name="Mueller-Roeber B."/>
            <person name="Nelson D.R."/>
            <person name="Obara M."/>
            <person name="Oguri Y."/>
            <person name="Olmstead R.G."/>
            <person name="Onodera N."/>
            <person name="Petersen B.L."/>
            <person name="Pils B."/>
            <person name="Prigge M."/>
            <person name="Rensing S.A."/>
            <person name="Riano-Pachon D.M."/>
            <person name="Roberts A.W."/>
            <person name="Sato Y."/>
            <person name="Scheller H.V."/>
            <person name="Schulz B."/>
            <person name="Schulz C."/>
            <person name="Shakirov E.V."/>
            <person name="Shibagaki N."/>
            <person name="Shinohara N."/>
            <person name="Shippen D.E."/>
            <person name="Soerensen I."/>
            <person name="Sotooka R."/>
            <person name="Sugimoto N."/>
            <person name="Sugita M."/>
            <person name="Sumikawa N."/>
            <person name="Tanurdzic M."/>
            <person name="Theissen G."/>
            <person name="Ulvskov P."/>
            <person name="Wakazuki S."/>
            <person name="Weng J.K."/>
            <person name="Willats W.W."/>
            <person name="Wipf D."/>
            <person name="Wolf P.G."/>
            <person name="Yang L."/>
            <person name="Zimmer A.D."/>
            <person name="Zhu Q."/>
            <person name="Mitros T."/>
            <person name="Hellsten U."/>
            <person name="Loque D."/>
            <person name="Otillar R."/>
            <person name="Salamov A."/>
            <person name="Schmutz J."/>
            <person name="Shapiro H."/>
            <person name="Lindquist E."/>
            <person name="Lucas S."/>
            <person name="Rokhsar D."/>
            <person name="Grigoriev I.V."/>
        </authorList>
    </citation>
    <scope>NUCLEOTIDE SEQUENCE [LARGE SCALE GENOMIC DNA]</scope>
</reference>
<accession>D8RD66</accession>
<feature type="domain" description="DJ-1/PfpI" evidence="1">
    <location>
        <begin position="4"/>
        <end position="163"/>
    </location>
</feature>
<dbReference type="Pfam" id="PF01965">
    <property type="entry name" value="DJ-1_PfpI"/>
    <property type="match status" value="1"/>
</dbReference>
<dbReference type="HOGENOM" id="CLU_000445_44_1_1"/>
<dbReference type="InterPro" id="IPR029062">
    <property type="entry name" value="Class_I_gatase-like"/>
</dbReference>
<evidence type="ECO:0000259" key="1">
    <source>
        <dbReference type="Pfam" id="PF01965"/>
    </source>
</evidence>
<dbReference type="AlphaFoldDB" id="D8RD66"/>
<dbReference type="CDD" id="cd03139">
    <property type="entry name" value="GATase1_PfpI_2"/>
    <property type="match status" value="1"/>
</dbReference>
<evidence type="ECO:0000313" key="3">
    <source>
        <dbReference type="Proteomes" id="UP000001514"/>
    </source>
</evidence>
<evidence type="ECO:0000313" key="2">
    <source>
        <dbReference type="EMBL" id="EFJ30258.1"/>
    </source>
</evidence>
<protein>
    <recommendedName>
        <fullName evidence="1">DJ-1/PfpI domain-containing protein</fullName>
    </recommendedName>
</protein>
<dbReference type="Gene3D" id="3.40.50.880">
    <property type="match status" value="1"/>
</dbReference>
<dbReference type="GO" id="GO:0006355">
    <property type="term" value="P:regulation of DNA-templated transcription"/>
    <property type="evidence" value="ECO:0000318"/>
    <property type="project" value="GO_Central"/>
</dbReference>
<organism evidence="3">
    <name type="scientific">Selaginella moellendorffii</name>
    <name type="common">Spikemoss</name>
    <dbReference type="NCBI Taxonomy" id="88036"/>
    <lineage>
        <taxon>Eukaryota</taxon>
        <taxon>Viridiplantae</taxon>
        <taxon>Streptophyta</taxon>
        <taxon>Embryophyta</taxon>
        <taxon>Tracheophyta</taxon>
        <taxon>Lycopodiopsida</taxon>
        <taxon>Selaginellales</taxon>
        <taxon>Selaginellaceae</taxon>
        <taxon>Selaginella</taxon>
    </lineage>
</organism>
<dbReference type="OrthoDB" id="531033at2759"/>
<keyword evidence="3" id="KW-1185">Reference proteome</keyword>
<dbReference type="Proteomes" id="UP000001514">
    <property type="component" value="Unassembled WGS sequence"/>
</dbReference>
<dbReference type="Gramene" id="EFJ30258">
    <property type="protein sequence ID" value="EFJ30258"/>
    <property type="gene ID" value="SELMODRAFT_270751"/>
</dbReference>
<dbReference type="SUPFAM" id="SSF52317">
    <property type="entry name" value="Class I glutamine amidotransferase-like"/>
    <property type="match status" value="1"/>
</dbReference>
<sequence>MVVVAIPIFNGFTALDAIGPYEVLHRIPGVRVEFVSETAGLYLADDGHLRVEAPVCFEQVPSPDVLVVPGGPVKNLPLTNKAFLDYIVKVHKTSLYTTSVCTGALLLGAAGILHGLKGTTHWAAFDNLASYGVTPVHQRYIRQGKIIMSAGVSAGIDSNLEVAALLADETMAKAVQLAIEYDPQPPFDSGSVGKASKEVVDLARKITAALPSLQNQ</sequence>
<dbReference type="OMA" id="THWAFIP"/>
<dbReference type="EMBL" id="GL377576">
    <property type="protein sequence ID" value="EFJ30258.1"/>
    <property type="molecule type" value="Genomic_DNA"/>
</dbReference>
<proteinExistence type="predicted"/>
<dbReference type="InParanoid" id="D8RD66"/>
<dbReference type="KEGG" id="smo:SELMODRAFT_270751"/>
<dbReference type="PANTHER" id="PTHR43130">
    <property type="entry name" value="ARAC-FAMILY TRANSCRIPTIONAL REGULATOR"/>
    <property type="match status" value="1"/>
</dbReference>
<dbReference type="STRING" id="88036.D8RD66"/>